<reference evidence="1" key="2">
    <citation type="journal article" date="2024" name="Toxins">
        <title>Genome Sequence Analysis of Native Xenorhabdus Strains Isolated from Entomopathogenic Nematodes in Argentina.</title>
        <authorList>
            <person name="Palma L."/>
            <person name="Frizzo L."/>
            <person name="Kaiser S."/>
            <person name="Berry C."/>
            <person name="Caballero P."/>
            <person name="Bode H.B."/>
            <person name="Del Valle E.E."/>
        </authorList>
    </citation>
    <scope>NUCLEOTIDE SEQUENCE</scope>
    <source>
        <strain evidence="1">M</strain>
    </source>
</reference>
<accession>A0AAW3YUU1</accession>
<organism evidence="1">
    <name type="scientific">Xenorhabdus szentirmaii</name>
    <dbReference type="NCBI Taxonomy" id="290112"/>
    <lineage>
        <taxon>Bacteria</taxon>
        <taxon>Pseudomonadati</taxon>
        <taxon>Pseudomonadota</taxon>
        <taxon>Gammaproteobacteria</taxon>
        <taxon>Enterobacterales</taxon>
        <taxon>Morganellaceae</taxon>
        <taxon>Xenorhabdus</taxon>
    </lineage>
</organism>
<gene>
    <name evidence="1" type="ORF">ID854_08725</name>
</gene>
<sequence>MFGGSPNAVLPSMLSYTVQQHLETGRPGQSLPLHLDKAYEAGWLKKALRKQRYIPCIQSRKEEHNAMIKDVNFKTSRWVVERTHNWMNRYHRILIRWEKKIYR</sequence>
<reference evidence="1" key="1">
    <citation type="submission" date="2020-09" db="EMBL/GenBank/DDBJ databases">
        <authorList>
            <person name="Palma L."/>
            <person name="Caballero P."/>
            <person name="Berry C."/>
            <person name="Del Valle E."/>
        </authorList>
    </citation>
    <scope>NUCLEOTIDE SEQUENCE</scope>
    <source>
        <strain evidence="1">M</strain>
    </source>
</reference>
<dbReference type="EMBL" id="JACXBF010000193">
    <property type="protein sequence ID" value="MBD2800537.1"/>
    <property type="molecule type" value="Genomic_DNA"/>
</dbReference>
<name>A0AAW3YUU1_9GAMM</name>
<dbReference type="Proteomes" id="UP001193920">
    <property type="component" value="Unassembled WGS sequence"/>
</dbReference>
<dbReference type="RefSeq" id="WP_408675532.1">
    <property type="nucleotide sequence ID" value="NZ_JACXBF010000193.1"/>
</dbReference>
<proteinExistence type="predicted"/>
<evidence type="ECO:0000313" key="1">
    <source>
        <dbReference type="EMBL" id="MBD2800537.1"/>
    </source>
</evidence>
<comment type="caution">
    <text evidence="1">The sequence shown here is derived from an EMBL/GenBank/DDBJ whole genome shotgun (WGS) entry which is preliminary data.</text>
</comment>
<protein>
    <submittedName>
        <fullName evidence="1">Transposase</fullName>
    </submittedName>
</protein>
<dbReference type="AlphaFoldDB" id="A0AAW3YUU1"/>